<protein>
    <submittedName>
        <fullName evidence="2">Beta-lactamase-like protein</fullName>
    </submittedName>
</protein>
<evidence type="ECO:0000313" key="2">
    <source>
        <dbReference type="EMBL" id="KAH8100096.1"/>
    </source>
</evidence>
<comment type="caution">
    <text evidence="2">The sequence shown here is derived from an EMBL/GenBank/DDBJ whole genome shotgun (WGS) entry which is preliminary data.</text>
</comment>
<dbReference type="EMBL" id="JAEVFJ010000017">
    <property type="protein sequence ID" value="KAH8100096.1"/>
    <property type="molecule type" value="Genomic_DNA"/>
</dbReference>
<dbReference type="CDD" id="cd06262">
    <property type="entry name" value="metallo-hydrolase-like_MBL-fold"/>
    <property type="match status" value="1"/>
</dbReference>
<feature type="domain" description="Metallo-beta-lactamase" evidence="1">
    <location>
        <begin position="31"/>
        <end position="232"/>
    </location>
</feature>
<dbReference type="Gene3D" id="3.60.15.10">
    <property type="entry name" value="Ribonuclease Z/Hydroxyacylglutathione hydrolase-like"/>
    <property type="match status" value="1"/>
</dbReference>
<dbReference type="InterPro" id="IPR036866">
    <property type="entry name" value="RibonucZ/Hydroxyglut_hydro"/>
</dbReference>
<gene>
    <name evidence="2" type="ORF">BXZ70DRAFT_893932</name>
</gene>
<name>A0A8K0UMJ1_9AGAR</name>
<dbReference type="OrthoDB" id="3341310at2759"/>
<sequence>MSTLAIPAFNAFRLTQSTFCIIEHSDVYDEHPYIYLKFLNDSTVLILDTGCGGKTMKPDIALTSLREFIETVEIADNGGRPLNESGKKGYIVVLSHCHYDHILGIKDFTSDSQIIVSGHCPEFNSGSNLPEHSLCLSLGIETPEYTPTFVANRYTLQALDGNVNVLHTPGHTPDELALWDEGDHMLFVGDTLYEWSPIIFPSEGSLVAWFETVKTLLDLVEPYANAQISCGHVTAGRPAKEVLLGAKTFMEDVVRGTIKPERTFEKRGEENIYCIRGDQRFSLICPTRLVGEVRQRAKMEWGSA</sequence>
<evidence type="ECO:0000313" key="3">
    <source>
        <dbReference type="Proteomes" id="UP000813824"/>
    </source>
</evidence>
<dbReference type="AlphaFoldDB" id="A0A8K0UMJ1"/>
<proteinExistence type="predicted"/>
<dbReference type="Pfam" id="PF00753">
    <property type="entry name" value="Lactamase_B"/>
    <property type="match status" value="1"/>
</dbReference>
<dbReference type="PANTHER" id="PTHR42951">
    <property type="entry name" value="METALLO-BETA-LACTAMASE DOMAIN-CONTAINING"/>
    <property type="match status" value="1"/>
</dbReference>
<evidence type="ECO:0000259" key="1">
    <source>
        <dbReference type="SMART" id="SM00849"/>
    </source>
</evidence>
<reference evidence="2" key="1">
    <citation type="journal article" date="2021" name="New Phytol.">
        <title>Evolutionary innovations through gain and loss of genes in the ectomycorrhizal Boletales.</title>
        <authorList>
            <person name="Wu G."/>
            <person name="Miyauchi S."/>
            <person name="Morin E."/>
            <person name="Kuo A."/>
            <person name="Drula E."/>
            <person name="Varga T."/>
            <person name="Kohler A."/>
            <person name="Feng B."/>
            <person name="Cao Y."/>
            <person name="Lipzen A."/>
            <person name="Daum C."/>
            <person name="Hundley H."/>
            <person name="Pangilinan J."/>
            <person name="Johnson J."/>
            <person name="Barry K."/>
            <person name="LaButti K."/>
            <person name="Ng V."/>
            <person name="Ahrendt S."/>
            <person name="Min B."/>
            <person name="Choi I.G."/>
            <person name="Park H."/>
            <person name="Plett J.M."/>
            <person name="Magnuson J."/>
            <person name="Spatafora J.W."/>
            <person name="Nagy L.G."/>
            <person name="Henrissat B."/>
            <person name="Grigoriev I.V."/>
            <person name="Yang Z.L."/>
            <person name="Xu J."/>
            <person name="Martin F.M."/>
        </authorList>
    </citation>
    <scope>NUCLEOTIDE SEQUENCE</scope>
    <source>
        <strain evidence="2">KKN 215</strain>
    </source>
</reference>
<keyword evidence="3" id="KW-1185">Reference proteome</keyword>
<dbReference type="SUPFAM" id="SSF56281">
    <property type="entry name" value="Metallo-hydrolase/oxidoreductase"/>
    <property type="match status" value="1"/>
</dbReference>
<organism evidence="2 3">
    <name type="scientific">Cristinia sonorae</name>
    <dbReference type="NCBI Taxonomy" id="1940300"/>
    <lineage>
        <taxon>Eukaryota</taxon>
        <taxon>Fungi</taxon>
        <taxon>Dikarya</taxon>
        <taxon>Basidiomycota</taxon>
        <taxon>Agaricomycotina</taxon>
        <taxon>Agaricomycetes</taxon>
        <taxon>Agaricomycetidae</taxon>
        <taxon>Agaricales</taxon>
        <taxon>Pleurotineae</taxon>
        <taxon>Stephanosporaceae</taxon>
        <taxon>Cristinia</taxon>
    </lineage>
</organism>
<accession>A0A8K0UMJ1</accession>
<dbReference type="InterPro" id="IPR050855">
    <property type="entry name" value="NDM-1-like"/>
</dbReference>
<dbReference type="PANTHER" id="PTHR42951:SF4">
    <property type="entry name" value="ACYL-COENZYME A THIOESTERASE MBLAC2"/>
    <property type="match status" value="1"/>
</dbReference>
<dbReference type="InterPro" id="IPR001279">
    <property type="entry name" value="Metallo-B-lactamas"/>
</dbReference>
<dbReference type="Proteomes" id="UP000813824">
    <property type="component" value="Unassembled WGS sequence"/>
</dbReference>
<dbReference type="SMART" id="SM00849">
    <property type="entry name" value="Lactamase_B"/>
    <property type="match status" value="1"/>
</dbReference>